<gene>
    <name evidence="2" type="ORF">VA596_15720</name>
</gene>
<protein>
    <submittedName>
        <fullName evidence="2">Uncharacterized protein</fullName>
    </submittedName>
</protein>
<proteinExistence type="predicted"/>
<feature type="compositionally biased region" description="Polar residues" evidence="1">
    <location>
        <begin position="67"/>
        <end position="77"/>
    </location>
</feature>
<comment type="caution">
    <text evidence="2">The sequence shown here is derived from an EMBL/GenBank/DDBJ whole genome shotgun (WGS) entry which is preliminary data.</text>
</comment>
<dbReference type="RefSeq" id="WP_323327621.1">
    <property type="nucleotide sequence ID" value="NZ_JAYFSI010000002.1"/>
</dbReference>
<evidence type="ECO:0000313" key="3">
    <source>
        <dbReference type="Proteomes" id="UP001304298"/>
    </source>
</evidence>
<name>A0ABU5R5T1_9PSEU</name>
<evidence type="ECO:0000256" key="1">
    <source>
        <dbReference type="SAM" id="MobiDB-lite"/>
    </source>
</evidence>
<reference evidence="2 3" key="1">
    <citation type="submission" date="2023-12" db="EMBL/GenBank/DDBJ databases">
        <title>Amycolatopsis sp. V23-08.</title>
        <authorList>
            <person name="Somphong A."/>
        </authorList>
    </citation>
    <scope>NUCLEOTIDE SEQUENCE [LARGE SCALE GENOMIC DNA]</scope>
    <source>
        <strain evidence="2 3">V23-08</strain>
    </source>
</reference>
<keyword evidence="3" id="KW-1185">Reference proteome</keyword>
<organism evidence="2 3">
    <name type="scientific">Amycolatopsis heterodermiae</name>
    <dbReference type="NCBI Taxonomy" id="3110235"/>
    <lineage>
        <taxon>Bacteria</taxon>
        <taxon>Bacillati</taxon>
        <taxon>Actinomycetota</taxon>
        <taxon>Actinomycetes</taxon>
        <taxon>Pseudonocardiales</taxon>
        <taxon>Pseudonocardiaceae</taxon>
        <taxon>Amycolatopsis</taxon>
    </lineage>
</organism>
<feature type="region of interest" description="Disordered" evidence="1">
    <location>
        <begin position="43"/>
        <end position="77"/>
    </location>
</feature>
<sequence length="77" mass="8420">MITGPGNPVVVAGFRLLPRTCDRLVGPLFRLAALTRARLRPTTGNVHRPVPAHERVHGHWPAPRQETPMTQHAGTSS</sequence>
<accession>A0ABU5R5T1</accession>
<dbReference type="Proteomes" id="UP001304298">
    <property type="component" value="Unassembled WGS sequence"/>
</dbReference>
<dbReference type="EMBL" id="JAYFSI010000002">
    <property type="protein sequence ID" value="MEA5360994.1"/>
    <property type="molecule type" value="Genomic_DNA"/>
</dbReference>
<evidence type="ECO:0000313" key="2">
    <source>
        <dbReference type="EMBL" id="MEA5360994.1"/>
    </source>
</evidence>